<dbReference type="Pfam" id="PF05089">
    <property type="entry name" value="NAGLU"/>
    <property type="match status" value="1"/>
</dbReference>
<feature type="domain" description="Alpha-N-acetylglucosaminidase C-terminal" evidence="5">
    <location>
        <begin position="483"/>
        <end position="753"/>
    </location>
</feature>
<evidence type="ECO:0000259" key="4">
    <source>
        <dbReference type="Pfam" id="PF12971"/>
    </source>
</evidence>
<dbReference type="Pfam" id="PF12972">
    <property type="entry name" value="NAGLU_C"/>
    <property type="match status" value="1"/>
</dbReference>
<feature type="signal peptide" evidence="2">
    <location>
        <begin position="1"/>
        <end position="19"/>
    </location>
</feature>
<proteinExistence type="predicted"/>
<dbReference type="InterPro" id="IPR007781">
    <property type="entry name" value="NAGLU"/>
</dbReference>
<dbReference type="InterPro" id="IPR029018">
    <property type="entry name" value="Hex-like_dom2"/>
</dbReference>
<dbReference type="AlphaFoldDB" id="A0A433QQA9"/>
<feature type="domain" description="Alpha-N-acetylglucosaminidase tim-barrel" evidence="3">
    <location>
        <begin position="140"/>
        <end position="474"/>
    </location>
</feature>
<keyword evidence="1" id="KW-0378">Hydrolase</keyword>
<dbReference type="Proteomes" id="UP000274822">
    <property type="component" value="Unassembled WGS sequence"/>
</dbReference>
<dbReference type="EMBL" id="RBNJ01002429">
    <property type="protein sequence ID" value="RUS31983.1"/>
    <property type="molecule type" value="Genomic_DNA"/>
</dbReference>
<dbReference type="InterPro" id="IPR024733">
    <property type="entry name" value="NAGLU_tim-barrel"/>
</dbReference>
<evidence type="ECO:0000256" key="1">
    <source>
        <dbReference type="ARBA" id="ARBA00022801"/>
    </source>
</evidence>
<dbReference type="Gene3D" id="3.30.379.10">
    <property type="entry name" value="Chitobiase/beta-hexosaminidase domain 2-like"/>
    <property type="match status" value="1"/>
</dbReference>
<dbReference type="InterPro" id="IPR024240">
    <property type="entry name" value="NAGLU_N"/>
</dbReference>
<evidence type="ECO:0000313" key="7">
    <source>
        <dbReference type="Proteomes" id="UP000274822"/>
    </source>
</evidence>
<evidence type="ECO:0000259" key="3">
    <source>
        <dbReference type="Pfam" id="PF05089"/>
    </source>
</evidence>
<evidence type="ECO:0000313" key="6">
    <source>
        <dbReference type="EMBL" id="RUS31983.1"/>
    </source>
</evidence>
<organism evidence="6 7">
    <name type="scientific">Jimgerdemannia flammicorona</name>
    <dbReference type="NCBI Taxonomy" id="994334"/>
    <lineage>
        <taxon>Eukaryota</taxon>
        <taxon>Fungi</taxon>
        <taxon>Fungi incertae sedis</taxon>
        <taxon>Mucoromycota</taxon>
        <taxon>Mucoromycotina</taxon>
        <taxon>Endogonomycetes</taxon>
        <taxon>Endogonales</taxon>
        <taxon>Endogonaceae</taxon>
        <taxon>Jimgerdemannia</taxon>
    </lineage>
</organism>
<feature type="domain" description="Alpha-N-acetylglucosaminidase N-terminal" evidence="4">
    <location>
        <begin position="41"/>
        <end position="125"/>
    </location>
</feature>
<keyword evidence="2" id="KW-0732">Signal</keyword>
<comment type="caution">
    <text evidence="6">The sequence shown here is derived from an EMBL/GenBank/DDBJ whole genome shotgun (WGS) entry which is preliminary data.</text>
</comment>
<reference evidence="6 7" key="1">
    <citation type="journal article" date="2018" name="New Phytol.">
        <title>Phylogenomics of Endogonaceae and evolution of mycorrhizas within Mucoromycota.</title>
        <authorList>
            <person name="Chang Y."/>
            <person name="Desiro A."/>
            <person name="Na H."/>
            <person name="Sandor L."/>
            <person name="Lipzen A."/>
            <person name="Clum A."/>
            <person name="Barry K."/>
            <person name="Grigoriev I.V."/>
            <person name="Martin F.M."/>
            <person name="Stajich J.E."/>
            <person name="Smith M.E."/>
            <person name="Bonito G."/>
            <person name="Spatafora J.W."/>
        </authorList>
    </citation>
    <scope>NUCLEOTIDE SEQUENCE [LARGE SCALE GENOMIC DNA]</scope>
    <source>
        <strain evidence="6 7">AD002</strain>
    </source>
</reference>
<dbReference type="PANTHER" id="PTHR12872:SF1">
    <property type="entry name" value="ALPHA-N-ACETYLGLUCOSAMINIDASE"/>
    <property type="match status" value="1"/>
</dbReference>
<keyword evidence="7" id="KW-1185">Reference proteome</keyword>
<dbReference type="InterPro" id="IPR024732">
    <property type="entry name" value="NAGLU_C"/>
</dbReference>
<dbReference type="Gene3D" id="1.20.120.670">
    <property type="entry name" value="N-acetyl-b-d-glucoasminidase"/>
    <property type="match status" value="1"/>
</dbReference>
<evidence type="ECO:0000259" key="5">
    <source>
        <dbReference type="Pfam" id="PF12972"/>
    </source>
</evidence>
<evidence type="ECO:0000256" key="2">
    <source>
        <dbReference type="SAM" id="SignalP"/>
    </source>
</evidence>
<dbReference type="GO" id="GO:0016787">
    <property type="term" value="F:hydrolase activity"/>
    <property type="evidence" value="ECO:0007669"/>
    <property type="project" value="UniProtKB-KW"/>
</dbReference>
<accession>A0A433QQA9</accession>
<feature type="chain" id="PRO_5019505382" description="Alpha-N-acetylglucosaminidase" evidence="2">
    <location>
        <begin position="20"/>
        <end position="766"/>
    </location>
</feature>
<dbReference type="PANTHER" id="PTHR12872">
    <property type="entry name" value="ALPHA-N-ACETYLGLUCOSAMINIDASE"/>
    <property type="match status" value="1"/>
</dbReference>
<sequence length="766" mass="87892">MVFLQIAFLLLSTVTTLWAVPIRQQNAYNLPNGLPISVDIVHDLVKRRLPQHTHSSFIFELAGPQIVPALHDTYTISNAHDEKILIRGSSPIAITSGLNHYLKYYCKVDSYWSSNRFAEIPITLPRVNGTVSGGSNVQWRYYLNVVTFSYSTAWWNFERWEQEIDWMALNGINMPLAFVGQEYVAQKVFKSFGLNDIDISTFLGGPAFLAWQRLGNIQGSWPVPCPQFWIDAQWVLQRRIIHRLRSFGMTPVLPAFAGFVPEAITKAFPNANLTHAAHWANFPPQFTSVTAIYPLDPEFLIIQRRYLHVQRLLYGGWTSHIYNVDLYNELKPASFDPEYLKSSTHGVWKSLKAGDSKAIWMMQGWLFHASYWTNERIAALLAGAPDEDVIVLDLYSEEKPVWNRTDSYYGKPFIWNMLHDFGGNQGLYAKLQVIAKDPLVALNSSNSMVGMGITMEGLNTNEIAYALMLEMPWRHRPVNTTEWVQAFIGRRYGTERVNNKLAAAWELLRRTVYENKGGTNGGVVKSIYELRPALQGLVNRTGKHSTALTYDARDLIDAWHLFLAAAASPTSTLRTLDSFRYDFVDLTRQVLTNLFVVLYGHLILASRSGLPDHARKWGDLVVDLLASMDEVLATDKHFLLGTWIADARKWANGDPELEKFLEYQARNQITLWGPDGEISDYASKQWSGLVSTYYQPRWRIFVNHLVTEWNHTAYLEEVTQFEYRWQTQTWGEREGEVWEVVGDTWEVVQKIGEKWEPVLKEVYDIK</sequence>
<gene>
    <name evidence="6" type="ORF">BC938DRAFT_476575</name>
</gene>
<name>A0A433QQA9_9FUNG</name>
<protein>
    <recommendedName>
        <fullName evidence="8">Alpha-N-acetylglucosaminidase</fullName>
    </recommendedName>
</protein>
<evidence type="ECO:0008006" key="8">
    <source>
        <dbReference type="Google" id="ProtNLM"/>
    </source>
</evidence>
<dbReference type="Gene3D" id="3.20.20.80">
    <property type="entry name" value="Glycosidases"/>
    <property type="match status" value="1"/>
</dbReference>
<dbReference type="Pfam" id="PF12971">
    <property type="entry name" value="NAGLU_N"/>
    <property type="match status" value="1"/>
</dbReference>